<evidence type="ECO:0000313" key="1">
    <source>
        <dbReference type="EMBL" id="KAJ7323554.1"/>
    </source>
</evidence>
<reference evidence="1" key="1">
    <citation type="submission" date="2023-03" db="EMBL/GenBank/DDBJ databases">
        <title>Massive genome expansion in bonnet fungi (Mycena s.s.) driven by repeated elements and novel gene families across ecological guilds.</title>
        <authorList>
            <consortium name="Lawrence Berkeley National Laboratory"/>
            <person name="Harder C.B."/>
            <person name="Miyauchi S."/>
            <person name="Viragh M."/>
            <person name="Kuo A."/>
            <person name="Thoen E."/>
            <person name="Andreopoulos B."/>
            <person name="Lu D."/>
            <person name="Skrede I."/>
            <person name="Drula E."/>
            <person name="Henrissat B."/>
            <person name="Morin E."/>
            <person name="Kohler A."/>
            <person name="Barry K."/>
            <person name="LaButti K."/>
            <person name="Morin E."/>
            <person name="Salamov A."/>
            <person name="Lipzen A."/>
            <person name="Mereny Z."/>
            <person name="Hegedus B."/>
            <person name="Baldrian P."/>
            <person name="Stursova M."/>
            <person name="Weitz H."/>
            <person name="Taylor A."/>
            <person name="Grigoriev I.V."/>
            <person name="Nagy L.G."/>
            <person name="Martin F."/>
            <person name="Kauserud H."/>
        </authorList>
    </citation>
    <scope>NUCLEOTIDE SEQUENCE</scope>
    <source>
        <strain evidence="1">CBHHK002</strain>
    </source>
</reference>
<name>A0AAD6ZHU6_9AGAR</name>
<organism evidence="1 2">
    <name type="scientific">Mycena albidolilacea</name>
    <dbReference type="NCBI Taxonomy" id="1033008"/>
    <lineage>
        <taxon>Eukaryota</taxon>
        <taxon>Fungi</taxon>
        <taxon>Dikarya</taxon>
        <taxon>Basidiomycota</taxon>
        <taxon>Agaricomycotina</taxon>
        <taxon>Agaricomycetes</taxon>
        <taxon>Agaricomycetidae</taxon>
        <taxon>Agaricales</taxon>
        <taxon>Marasmiineae</taxon>
        <taxon>Mycenaceae</taxon>
        <taxon>Mycena</taxon>
    </lineage>
</organism>
<accession>A0AAD6ZHU6</accession>
<protein>
    <submittedName>
        <fullName evidence="1">Uncharacterized protein</fullName>
    </submittedName>
</protein>
<proteinExistence type="predicted"/>
<dbReference type="AlphaFoldDB" id="A0AAD6ZHU6"/>
<dbReference type="Proteomes" id="UP001218218">
    <property type="component" value="Unassembled WGS sequence"/>
</dbReference>
<dbReference type="EMBL" id="JARIHO010000046">
    <property type="protein sequence ID" value="KAJ7323554.1"/>
    <property type="molecule type" value="Genomic_DNA"/>
</dbReference>
<comment type="caution">
    <text evidence="1">The sequence shown here is derived from an EMBL/GenBank/DDBJ whole genome shotgun (WGS) entry which is preliminary data.</text>
</comment>
<keyword evidence="2" id="KW-1185">Reference proteome</keyword>
<gene>
    <name evidence="1" type="ORF">DFH08DRAFT_969104</name>
</gene>
<evidence type="ECO:0000313" key="2">
    <source>
        <dbReference type="Proteomes" id="UP001218218"/>
    </source>
</evidence>
<sequence>MSGMKTTDSSNSLSVLENFSDPSHFSPRGALGHTRDTLLPSAAEVDRYLERLAFFSSTEIAPFVRYCDVSVRESWQISPSSDPLSADTPYILLDALFDRLEQFPGLQLQARHIHFTHVRADILCGLPTSSGLRIF</sequence>